<proteinExistence type="predicted"/>
<protein>
    <recommendedName>
        <fullName evidence="1">Sorting nexin C-terminal domain-containing protein</fullName>
    </recommendedName>
</protein>
<gene>
    <name evidence="2" type="ORF">BaRGS_00002121</name>
</gene>
<dbReference type="Pfam" id="PF08628">
    <property type="entry name" value="Nexin_C"/>
    <property type="match status" value="1"/>
</dbReference>
<name>A0ABD0M5D4_9CAEN</name>
<dbReference type="Proteomes" id="UP001519460">
    <property type="component" value="Unassembled WGS sequence"/>
</dbReference>
<dbReference type="InterPro" id="IPR013937">
    <property type="entry name" value="Sorting_nexin_C"/>
</dbReference>
<dbReference type="AlphaFoldDB" id="A0ABD0M5D4"/>
<accession>A0ABD0M5D4</accession>
<organism evidence="2 3">
    <name type="scientific">Batillaria attramentaria</name>
    <dbReference type="NCBI Taxonomy" id="370345"/>
    <lineage>
        <taxon>Eukaryota</taxon>
        <taxon>Metazoa</taxon>
        <taxon>Spiralia</taxon>
        <taxon>Lophotrochozoa</taxon>
        <taxon>Mollusca</taxon>
        <taxon>Gastropoda</taxon>
        <taxon>Caenogastropoda</taxon>
        <taxon>Sorbeoconcha</taxon>
        <taxon>Cerithioidea</taxon>
        <taxon>Batillariidae</taxon>
        <taxon>Batillaria</taxon>
    </lineage>
</organism>
<sequence>LVSSLFENNANSGFAPPLNKVELPPETYDVDGFFDSLIYLAREVYRVPEWVHHTLVTLRMLLKNTVEGYLESYLEYKVAQVTQEHRVVSLVHLLRDVLFFDTDPPRTDEQKKQRFEEALNGFIDYIPSYVASVVGSRKTVEGCKFLVDIFQKPKLNKQLTYVMLDIMIMELFPELSEEPSSPKTPRP</sequence>
<feature type="domain" description="Sorting nexin C-terminal" evidence="1">
    <location>
        <begin position="50"/>
        <end position="153"/>
    </location>
</feature>
<keyword evidence="3" id="KW-1185">Reference proteome</keyword>
<evidence type="ECO:0000313" key="3">
    <source>
        <dbReference type="Proteomes" id="UP001519460"/>
    </source>
</evidence>
<reference evidence="2 3" key="1">
    <citation type="journal article" date="2023" name="Sci. Data">
        <title>Genome assembly of the Korean intertidal mud-creeper Batillaria attramentaria.</title>
        <authorList>
            <person name="Patra A.K."/>
            <person name="Ho P.T."/>
            <person name="Jun S."/>
            <person name="Lee S.J."/>
            <person name="Kim Y."/>
            <person name="Won Y.J."/>
        </authorList>
    </citation>
    <scope>NUCLEOTIDE SEQUENCE [LARGE SCALE GENOMIC DNA]</scope>
    <source>
        <strain evidence="2">Wonlab-2016</strain>
    </source>
</reference>
<comment type="caution">
    <text evidence="2">The sequence shown here is derived from an EMBL/GenBank/DDBJ whole genome shotgun (WGS) entry which is preliminary data.</text>
</comment>
<dbReference type="PANTHER" id="PTHR22775">
    <property type="entry name" value="SORTING NEXIN"/>
    <property type="match status" value="1"/>
</dbReference>
<dbReference type="PANTHER" id="PTHR22775:SF44">
    <property type="entry name" value="SORTING NEXIN-14"/>
    <property type="match status" value="1"/>
</dbReference>
<feature type="non-terminal residue" evidence="2">
    <location>
        <position position="1"/>
    </location>
</feature>
<evidence type="ECO:0000313" key="2">
    <source>
        <dbReference type="EMBL" id="KAK7506646.1"/>
    </source>
</evidence>
<dbReference type="EMBL" id="JACVVK020000006">
    <property type="protein sequence ID" value="KAK7506646.1"/>
    <property type="molecule type" value="Genomic_DNA"/>
</dbReference>
<evidence type="ECO:0000259" key="1">
    <source>
        <dbReference type="Pfam" id="PF08628"/>
    </source>
</evidence>